<dbReference type="EMBL" id="CP011542">
    <property type="protein sequence ID" value="AKK04774.1"/>
    <property type="molecule type" value="Genomic_DNA"/>
</dbReference>
<dbReference type="SUPFAM" id="SSF53850">
    <property type="entry name" value="Periplasmic binding protein-like II"/>
    <property type="match status" value="1"/>
</dbReference>
<reference evidence="3 4" key="1">
    <citation type="journal article" date="2015" name="Genome Announc.">
        <title>Complete Genome Sequence of the Type Strain Corynebacterium mustelae DSM 45274, Isolated from Various Tissues of a Male Ferret with Lethal Sepsis.</title>
        <authorList>
            <person name="Ruckert C."/>
            <person name="Eimer J."/>
            <person name="Winkler A."/>
            <person name="Tauch A."/>
        </authorList>
    </citation>
    <scope>NUCLEOTIDE SEQUENCE [LARGE SCALE GENOMIC DNA]</scope>
    <source>
        <strain evidence="3 4">DSM 45274</strain>
    </source>
</reference>
<dbReference type="GO" id="GO:0042597">
    <property type="term" value="C:periplasmic space"/>
    <property type="evidence" value="ECO:0007669"/>
    <property type="project" value="UniProtKB-ARBA"/>
</dbReference>
<keyword evidence="1" id="KW-0732">Signal</keyword>
<evidence type="ECO:0000313" key="3">
    <source>
        <dbReference type="EMBL" id="AKK04774.1"/>
    </source>
</evidence>
<dbReference type="PATRIC" id="fig|571915.4.peg.456"/>
<evidence type="ECO:0000313" key="4">
    <source>
        <dbReference type="Proteomes" id="UP000035199"/>
    </source>
</evidence>
<dbReference type="CDD" id="cd08501">
    <property type="entry name" value="PBP2_Lpqw"/>
    <property type="match status" value="1"/>
</dbReference>
<feature type="signal peptide" evidence="1">
    <location>
        <begin position="1"/>
        <end position="22"/>
    </location>
</feature>
<keyword evidence="4" id="KW-1185">Reference proteome</keyword>
<dbReference type="Pfam" id="PF00496">
    <property type="entry name" value="SBP_bac_5"/>
    <property type="match status" value="1"/>
</dbReference>
<proteinExistence type="predicted"/>
<dbReference type="InterPro" id="IPR000914">
    <property type="entry name" value="SBP_5_dom"/>
</dbReference>
<dbReference type="OrthoDB" id="7888869at2"/>
<organism evidence="3 4">
    <name type="scientific">Corynebacterium mustelae</name>
    <dbReference type="NCBI Taxonomy" id="571915"/>
    <lineage>
        <taxon>Bacteria</taxon>
        <taxon>Bacillati</taxon>
        <taxon>Actinomycetota</taxon>
        <taxon>Actinomycetes</taxon>
        <taxon>Mycobacteriales</taxon>
        <taxon>Corynebacteriaceae</taxon>
        <taxon>Corynebacterium</taxon>
    </lineage>
</organism>
<protein>
    <submittedName>
        <fullName evidence="3">ABC-type dipeptide transport system, periplasmic component</fullName>
    </submittedName>
</protein>
<evidence type="ECO:0000259" key="2">
    <source>
        <dbReference type="Pfam" id="PF00496"/>
    </source>
</evidence>
<feature type="chain" id="PRO_5039207449" evidence="1">
    <location>
        <begin position="23"/>
        <end position="566"/>
    </location>
</feature>
<reference evidence="4" key="2">
    <citation type="submission" date="2015-05" db="EMBL/GenBank/DDBJ databases">
        <title>Complete genome sequence of Corynebacterium mustelae DSM 45274, isolated from various tissues of a male ferret with lethal sepsis.</title>
        <authorList>
            <person name="Ruckert C."/>
            <person name="Albersmeier A."/>
            <person name="Winkler A."/>
            <person name="Tauch A."/>
        </authorList>
    </citation>
    <scope>NUCLEOTIDE SEQUENCE [LARGE SCALE GENOMIC DNA]</scope>
    <source>
        <strain evidence="4">DSM 45274</strain>
    </source>
</reference>
<dbReference type="AlphaFoldDB" id="A0A0G3GUF4"/>
<dbReference type="Gene3D" id="3.40.190.10">
    <property type="entry name" value="Periplasmic binding protein-like II"/>
    <property type="match status" value="1"/>
</dbReference>
<dbReference type="RefSeq" id="WP_047261127.1">
    <property type="nucleotide sequence ID" value="NZ_CP011542.1"/>
</dbReference>
<dbReference type="PROSITE" id="PS51257">
    <property type="entry name" value="PROKAR_LIPOPROTEIN"/>
    <property type="match status" value="1"/>
</dbReference>
<sequence length="566" mass="62250">MKRNFRVSAVAALSVLALGLGACSNTGTDGSSSSEKGGAAVEIKLSGDYNPLERDQIKDGGELTLPLDEFSEQQNRFHGNATRMSTDLWKWYNPQVTLMDGDGTWHANPDYLVETKDEVVDGKLVLTWKIHPDAVFNDGTPIDWTAFETTWKMNNGSNEEVVPNGTDGYELIESVAKGANDKEVVITFQGTYPWWQGLFGYVLHPAVSDAKTFNEAYLNKLLPEWGAGPFTVDTYDAKNGTVTFVPNDKWWGDKPKLDKVHYRYMEDQAMINAFQAGEIDAAGVGNKDNLAKAKAMGDKIEIRGALQPANSLLTLNGQAPILSDIKVREAILTGFDRSQIAAIRFNGLDYEEKLPGSFTFYQTQEGYEDNLGQVLSYDPEKAKKLLDEAGWTEGSDGVREKDGEKLSLRYTVVGDSPLLKGMASATQKMLKDIGVEVKVEERPSSDFSKITTEKDFDLFPMGFSSSDPFGAAYFGQTWLSDSELNKSGTGTPELDEKIRALQKLPTAEEQIAEANKLEKEAFARFGIVPIYNGPQLVGVKKGLANFGAHSFATLPREDIGWAKDAS</sequence>
<dbReference type="Gene3D" id="3.90.76.10">
    <property type="entry name" value="Dipeptide-binding Protein, Domain 1"/>
    <property type="match status" value="1"/>
</dbReference>
<dbReference type="STRING" id="571915.CMUST_02150"/>
<gene>
    <name evidence="3" type="ORF">CMUST_02150</name>
</gene>
<dbReference type="Gene3D" id="3.10.105.10">
    <property type="entry name" value="Dipeptide-binding Protein, Domain 3"/>
    <property type="match status" value="1"/>
</dbReference>
<dbReference type="GO" id="GO:1904680">
    <property type="term" value="F:peptide transmembrane transporter activity"/>
    <property type="evidence" value="ECO:0007669"/>
    <property type="project" value="TreeGrafter"/>
</dbReference>
<dbReference type="PANTHER" id="PTHR30290">
    <property type="entry name" value="PERIPLASMIC BINDING COMPONENT OF ABC TRANSPORTER"/>
    <property type="match status" value="1"/>
</dbReference>
<accession>A0A0G3GUF4</accession>
<dbReference type="InterPro" id="IPR039424">
    <property type="entry name" value="SBP_5"/>
</dbReference>
<name>A0A0G3GUF4_9CORY</name>
<dbReference type="GO" id="GO:0015833">
    <property type="term" value="P:peptide transport"/>
    <property type="evidence" value="ECO:0007669"/>
    <property type="project" value="TreeGrafter"/>
</dbReference>
<dbReference type="GO" id="GO:0043190">
    <property type="term" value="C:ATP-binding cassette (ABC) transporter complex"/>
    <property type="evidence" value="ECO:0007669"/>
    <property type="project" value="InterPro"/>
</dbReference>
<dbReference type="Proteomes" id="UP000035199">
    <property type="component" value="Chromosome"/>
</dbReference>
<dbReference type="PANTHER" id="PTHR30290:SF65">
    <property type="entry name" value="MONOACYL PHOSPHATIDYLINOSITOL TETRAMANNOSIDE-BINDING PROTEIN LPQW-RELATED"/>
    <property type="match status" value="1"/>
</dbReference>
<evidence type="ECO:0000256" key="1">
    <source>
        <dbReference type="SAM" id="SignalP"/>
    </source>
</evidence>
<feature type="domain" description="Solute-binding protein family 5" evidence="2">
    <location>
        <begin position="115"/>
        <end position="479"/>
    </location>
</feature>
<dbReference type="KEGG" id="cmv:CMUST_02150"/>